<dbReference type="RefSeq" id="XP_001217744.1">
    <property type="nucleotide sequence ID" value="XM_001217743.1"/>
</dbReference>
<dbReference type="OMA" id="MHDWVLQ"/>
<dbReference type="Proteomes" id="UP000007963">
    <property type="component" value="Unassembled WGS sequence"/>
</dbReference>
<reference evidence="3" key="1">
    <citation type="submission" date="2005-09" db="EMBL/GenBank/DDBJ databases">
        <title>Annotation of the Aspergillus terreus NIH2624 genome.</title>
        <authorList>
            <person name="Birren B.W."/>
            <person name="Lander E.S."/>
            <person name="Galagan J.E."/>
            <person name="Nusbaum C."/>
            <person name="Devon K."/>
            <person name="Henn M."/>
            <person name="Ma L.-J."/>
            <person name="Jaffe D.B."/>
            <person name="Butler J."/>
            <person name="Alvarez P."/>
            <person name="Gnerre S."/>
            <person name="Grabherr M."/>
            <person name="Kleber M."/>
            <person name="Mauceli E.W."/>
            <person name="Brockman W."/>
            <person name="Rounsley S."/>
            <person name="Young S.K."/>
            <person name="LaButti K."/>
            <person name="Pushparaj V."/>
            <person name="DeCaprio D."/>
            <person name="Crawford M."/>
            <person name="Koehrsen M."/>
            <person name="Engels R."/>
            <person name="Montgomery P."/>
            <person name="Pearson M."/>
            <person name="Howarth C."/>
            <person name="Larson L."/>
            <person name="Luoma S."/>
            <person name="White J."/>
            <person name="Alvarado L."/>
            <person name="Kodira C.D."/>
            <person name="Zeng Q."/>
            <person name="Oleary S."/>
            <person name="Yandava C."/>
            <person name="Denning D.W."/>
            <person name="Nierman W.C."/>
            <person name="Milne T."/>
            <person name="Madden K."/>
        </authorList>
    </citation>
    <scope>NUCLEOTIDE SEQUENCE [LARGE SCALE GENOMIC DNA]</scope>
    <source>
        <strain evidence="3">NIH 2624 / FGSC A1156</strain>
    </source>
</reference>
<proteinExistence type="predicted"/>
<organism evidence="2 3">
    <name type="scientific">Aspergillus terreus (strain NIH 2624 / FGSC A1156)</name>
    <dbReference type="NCBI Taxonomy" id="341663"/>
    <lineage>
        <taxon>Eukaryota</taxon>
        <taxon>Fungi</taxon>
        <taxon>Dikarya</taxon>
        <taxon>Ascomycota</taxon>
        <taxon>Pezizomycotina</taxon>
        <taxon>Eurotiomycetes</taxon>
        <taxon>Eurotiomycetidae</taxon>
        <taxon>Eurotiales</taxon>
        <taxon>Aspergillaceae</taxon>
        <taxon>Aspergillus</taxon>
        <taxon>Aspergillus subgen. Circumdati</taxon>
    </lineage>
</organism>
<name>Q0CB12_ASPTN</name>
<dbReference type="GO" id="GO:0005524">
    <property type="term" value="F:ATP binding"/>
    <property type="evidence" value="ECO:0007669"/>
    <property type="project" value="InterPro"/>
</dbReference>
<sequence>MRPIYDIGPFRSSVKNKDTQLNVYVSDKHFKIDVFEDELRSSPAILKEYLRQVSRQEPDFIPEADEDGFYEDTLDEMHDWILRPFMPIFRSLPPLDTSQRYTLQDCLFAEELHYRVKAEENELVPVFLEESDGKENHLVGAQLPPSNIDYSMFPFYSPRDIHVAIDEKATSLTAVPRQVFLPGRAEPCFFKIVYAGDVGITLRELRTYSKIRAIEAGNPIRTPQLHGIVQDDRGSIMGLLLSYIDSGGSALSCIDVSDPQYSGLPQKWFDQISRTLEVLHAHGIVWGDAKADNVLIDLNENAYLIDFGGGYTEGWVDKGKSDSIEGDLQGLQHIKEFLFP</sequence>
<dbReference type="VEuPathDB" id="FungiDB:ATEG_09122"/>
<feature type="domain" description="Protein kinase" evidence="1">
    <location>
        <begin position="150"/>
        <end position="340"/>
    </location>
</feature>
<dbReference type="InterPro" id="IPR000719">
    <property type="entry name" value="Prot_kinase_dom"/>
</dbReference>
<protein>
    <recommendedName>
        <fullName evidence="1">Protein kinase domain-containing protein</fullName>
    </recommendedName>
</protein>
<gene>
    <name evidence="2" type="ORF">ATEG_09122</name>
</gene>
<evidence type="ECO:0000313" key="2">
    <source>
        <dbReference type="EMBL" id="EAU30259.1"/>
    </source>
</evidence>
<dbReference type="STRING" id="341663.Q0CB12"/>
<dbReference type="GeneID" id="4353989"/>
<dbReference type="PROSITE" id="PS50011">
    <property type="entry name" value="PROTEIN_KINASE_DOM"/>
    <property type="match status" value="1"/>
</dbReference>
<dbReference type="OrthoDB" id="4062651at2759"/>
<dbReference type="SUPFAM" id="SSF56112">
    <property type="entry name" value="Protein kinase-like (PK-like)"/>
    <property type="match status" value="1"/>
</dbReference>
<dbReference type="eggNOG" id="ENOG502SQ23">
    <property type="taxonomic scope" value="Eukaryota"/>
</dbReference>
<dbReference type="InterPro" id="IPR011009">
    <property type="entry name" value="Kinase-like_dom_sf"/>
</dbReference>
<dbReference type="HOGENOM" id="CLU_035264_1_1_1"/>
<evidence type="ECO:0000313" key="3">
    <source>
        <dbReference type="Proteomes" id="UP000007963"/>
    </source>
</evidence>
<evidence type="ECO:0000259" key="1">
    <source>
        <dbReference type="PROSITE" id="PS50011"/>
    </source>
</evidence>
<dbReference type="GO" id="GO:0004672">
    <property type="term" value="F:protein kinase activity"/>
    <property type="evidence" value="ECO:0007669"/>
    <property type="project" value="InterPro"/>
</dbReference>
<dbReference type="AlphaFoldDB" id="Q0CB12"/>
<dbReference type="Gene3D" id="1.10.510.10">
    <property type="entry name" value="Transferase(Phosphotransferase) domain 1"/>
    <property type="match status" value="1"/>
</dbReference>
<accession>Q0CB12</accession>
<dbReference type="EMBL" id="CH476607">
    <property type="protein sequence ID" value="EAU30259.1"/>
    <property type="molecule type" value="Genomic_DNA"/>
</dbReference>